<dbReference type="PROSITE" id="PS50887">
    <property type="entry name" value="GGDEF"/>
    <property type="match status" value="1"/>
</dbReference>
<dbReference type="Pfam" id="PF00563">
    <property type="entry name" value="EAL"/>
    <property type="match status" value="1"/>
</dbReference>
<dbReference type="RefSeq" id="WP_182809809.1">
    <property type="nucleotide sequence ID" value="NZ_JACJFM010000022.1"/>
</dbReference>
<dbReference type="SMART" id="SM00091">
    <property type="entry name" value="PAS"/>
    <property type="match status" value="1"/>
</dbReference>
<dbReference type="GO" id="GO:0006355">
    <property type="term" value="P:regulation of DNA-templated transcription"/>
    <property type="evidence" value="ECO:0007669"/>
    <property type="project" value="InterPro"/>
</dbReference>
<dbReference type="PANTHER" id="PTHR44757">
    <property type="entry name" value="DIGUANYLATE CYCLASE DGCP"/>
    <property type="match status" value="1"/>
</dbReference>
<dbReference type="InterPro" id="IPR001633">
    <property type="entry name" value="EAL_dom"/>
</dbReference>
<dbReference type="InterPro" id="IPR001610">
    <property type="entry name" value="PAC"/>
</dbReference>
<dbReference type="SMART" id="SM00052">
    <property type="entry name" value="EAL"/>
    <property type="match status" value="1"/>
</dbReference>
<dbReference type="AlphaFoldDB" id="A0A839IRC2"/>
<dbReference type="Proteomes" id="UP000565262">
    <property type="component" value="Unassembled WGS sequence"/>
</dbReference>
<evidence type="ECO:0000256" key="1">
    <source>
        <dbReference type="SAM" id="Phobius"/>
    </source>
</evidence>
<gene>
    <name evidence="6" type="ORF">H4O21_15615</name>
</gene>
<dbReference type="InterPro" id="IPR029787">
    <property type="entry name" value="Nucleotide_cyclase"/>
</dbReference>
<keyword evidence="7" id="KW-1185">Reference proteome</keyword>
<accession>A0A839IRC2</accession>
<proteinExistence type="predicted"/>
<feature type="transmembrane region" description="Helical" evidence="1">
    <location>
        <begin position="18"/>
        <end position="34"/>
    </location>
</feature>
<dbReference type="NCBIfam" id="TIGR00254">
    <property type="entry name" value="GGDEF"/>
    <property type="match status" value="1"/>
</dbReference>
<sequence>MLKNWQSFLWQAIKNQRWVWLITLSVLLMFWGILQHTLVKGLQRSLDEQVHRNGVLLHALEDSVVRSFQSVNASLLALSEQVSSVHQESLSQLLREQLRTSPQLRAIDYVDGNGLLQVSSNTATTHQLNYSCLGVLSGDALMESWVDAPVAGRFPGDPFAGRTPHQHIPFCQAVRDADGRLSGVLIASLNPQYFVGLFQSVVKEQNARVSLYRYDGEVLIADTEQKSGDYLLSLVKKQAWGSYRLHSGQEQGVLISYRSTSVLPLIITIESLESVALQAWKHDERMLSIMMIVLTAMILVVALLVLILLERRARSEDDNRLLSAAIRSAANAVFITDKEGHIHWVNDAFLRLTGYEVHEVYQQNPRILNSGQHSKAFFARLWQQVLNGDSWRGELVNRHKQGHALIVEQTITPIRNAGGDIEHFVAVHEDVTARKQAEQRALYLAEHDPLTGLPNRRYFEQKIYDCFMSEQVQPLAIMFIDLDRFKEINDTMGHEAGDDLLTSTTDKLTEILQEDYLLARLGGDEFAVLVTGRISHSRLSVLAQQIIDTVARPFVYKDASFSVTCSLGIAEGTTRRLDASQMLRQADMAMYRAKHEGKNTYRFFDESMDTLMQRRVFLQQQLEQAVQSDKELSLRYQPQVCAQTGLVTGAEVLLRWETESGEWISPAEFIGLAEETGLIMEVSNWLMESMFRQMAAWNRKKLPFGCISMNVSAVQLAREDLAAHLSELMQRFRIPVNQISVEITETTLMADSELVSDNLKKLKQAGLTLAIDDFGTGYSSLSYLKAIDADYLKIDRSFVIGIGENASDERIVEATIALAHSLKLRVVAEGVDSEHQLEFLREAGCETIQGYLFARPLTAEEFECYVEDKNMQSYSLLPETLD</sequence>
<dbReference type="InterPro" id="IPR013767">
    <property type="entry name" value="PAS_fold"/>
</dbReference>
<dbReference type="CDD" id="cd00130">
    <property type="entry name" value="PAS"/>
    <property type="match status" value="1"/>
</dbReference>
<dbReference type="SMART" id="SM00086">
    <property type="entry name" value="PAC"/>
    <property type="match status" value="1"/>
</dbReference>
<keyword evidence="1" id="KW-0472">Membrane</keyword>
<dbReference type="Pfam" id="PF00990">
    <property type="entry name" value="GGDEF"/>
    <property type="match status" value="1"/>
</dbReference>
<dbReference type="Gene3D" id="3.30.450.20">
    <property type="entry name" value="PAS domain"/>
    <property type="match status" value="2"/>
</dbReference>
<name>A0A839IRC2_9GAMM</name>
<dbReference type="InterPro" id="IPR035965">
    <property type="entry name" value="PAS-like_dom_sf"/>
</dbReference>
<keyword evidence="1" id="KW-0812">Transmembrane</keyword>
<feature type="domain" description="GGDEF" evidence="5">
    <location>
        <begin position="473"/>
        <end position="606"/>
    </location>
</feature>
<dbReference type="CDD" id="cd01949">
    <property type="entry name" value="GGDEF"/>
    <property type="match status" value="1"/>
</dbReference>
<dbReference type="PROSITE" id="PS50113">
    <property type="entry name" value="PAC"/>
    <property type="match status" value="1"/>
</dbReference>
<organism evidence="6 7">
    <name type="scientific">Oceanospirillum sediminis</name>
    <dbReference type="NCBI Taxonomy" id="2760088"/>
    <lineage>
        <taxon>Bacteria</taxon>
        <taxon>Pseudomonadati</taxon>
        <taxon>Pseudomonadota</taxon>
        <taxon>Gammaproteobacteria</taxon>
        <taxon>Oceanospirillales</taxon>
        <taxon>Oceanospirillaceae</taxon>
        <taxon>Oceanospirillum</taxon>
    </lineage>
</organism>
<evidence type="ECO:0000313" key="6">
    <source>
        <dbReference type="EMBL" id="MBB1488033.1"/>
    </source>
</evidence>
<dbReference type="InterPro" id="IPR043128">
    <property type="entry name" value="Rev_trsase/Diguanyl_cyclase"/>
</dbReference>
<evidence type="ECO:0000259" key="3">
    <source>
        <dbReference type="PROSITE" id="PS50113"/>
    </source>
</evidence>
<feature type="domain" description="EAL" evidence="4">
    <location>
        <begin position="615"/>
        <end position="870"/>
    </location>
</feature>
<dbReference type="PANTHER" id="PTHR44757:SF2">
    <property type="entry name" value="BIOFILM ARCHITECTURE MAINTENANCE PROTEIN MBAA"/>
    <property type="match status" value="1"/>
</dbReference>
<dbReference type="CDD" id="cd01948">
    <property type="entry name" value="EAL"/>
    <property type="match status" value="1"/>
</dbReference>
<dbReference type="PROSITE" id="PS50112">
    <property type="entry name" value="PAS"/>
    <property type="match status" value="1"/>
</dbReference>
<feature type="transmembrane region" description="Helical" evidence="1">
    <location>
        <begin position="287"/>
        <end position="309"/>
    </location>
</feature>
<dbReference type="Gene3D" id="3.30.70.270">
    <property type="match status" value="1"/>
</dbReference>
<comment type="caution">
    <text evidence="6">The sequence shown here is derived from an EMBL/GenBank/DDBJ whole genome shotgun (WGS) entry which is preliminary data.</text>
</comment>
<protein>
    <submittedName>
        <fullName evidence="6">EAL domain-containing protein</fullName>
    </submittedName>
</protein>
<dbReference type="InterPro" id="IPR000014">
    <property type="entry name" value="PAS"/>
</dbReference>
<dbReference type="CDD" id="cd12914">
    <property type="entry name" value="PDC1_DGC_like"/>
    <property type="match status" value="1"/>
</dbReference>
<dbReference type="SUPFAM" id="SSF55785">
    <property type="entry name" value="PYP-like sensor domain (PAS domain)"/>
    <property type="match status" value="1"/>
</dbReference>
<dbReference type="NCBIfam" id="TIGR00229">
    <property type="entry name" value="sensory_box"/>
    <property type="match status" value="1"/>
</dbReference>
<dbReference type="PROSITE" id="PS50883">
    <property type="entry name" value="EAL"/>
    <property type="match status" value="1"/>
</dbReference>
<dbReference type="SUPFAM" id="SSF141868">
    <property type="entry name" value="EAL domain-like"/>
    <property type="match status" value="1"/>
</dbReference>
<feature type="domain" description="PAC" evidence="3">
    <location>
        <begin position="389"/>
        <end position="443"/>
    </location>
</feature>
<dbReference type="SMART" id="SM00267">
    <property type="entry name" value="GGDEF"/>
    <property type="match status" value="1"/>
</dbReference>
<evidence type="ECO:0000259" key="4">
    <source>
        <dbReference type="PROSITE" id="PS50883"/>
    </source>
</evidence>
<dbReference type="InterPro" id="IPR000700">
    <property type="entry name" value="PAS-assoc_C"/>
</dbReference>
<dbReference type="InterPro" id="IPR035919">
    <property type="entry name" value="EAL_sf"/>
</dbReference>
<dbReference type="Pfam" id="PF00989">
    <property type="entry name" value="PAS"/>
    <property type="match status" value="1"/>
</dbReference>
<keyword evidence="1" id="KW-1133">Transmembrane helix</keyword>
<evidence type="ECO:0000259" key="5">
    <source>
        <dbReference type="PROSITE" id="PS50887"/>
    </source>
</evidence>
<dbReference type="EMBL" id="JACJFM010000022">
    <property type="protein sequence ID" value="MBB1488033.1"/>
    <property type="molecule type" value="Genomic_DNA"/>
</dbReference>
<feature type="domain" description="PAS" evidence="2">
    <location>
        <begin position="318"/>
        <end position="364"/>
    </location>
</feature>
<reference evidence="6 7" key="1">
    <citation type="submission" date="2020-08" db="EMBL/GenBank/DDBJ databases">
        <title>Oceanospirillum sp. nov. isolated from marine sediment.</title>
        <authorList>
            <person name="Ji X."/>
        </authorList>
    </citation>
    <scope>NUCLEOTIDE SEQUENCE [LARGE SCALE GENOMIC DNA]</scope>
    <source>
        <strain evidence="6 7">D5</strain>
    </source>
</reference>
<dbReference type="Gene3D" id="3.20.20.450">
    <property type="entry name" value="EAL domain"/>
    <property type="match status" value="1"/>
</dbReference>
<dbReference type="InterPro" id="IPR052155">
    <property type="entry name" value="Biofilm_reg_signaling"/>
</dbReference>
<evidence type="ECO:0000259" key="2">
    <source>
        <dbReference type="PROSITE" id="PS50112"/>
    </source>
</evidence>
<evidence type="ECO:0000313" key="7">
    <source>
        <dbReference type="Proteomes" id="UP000565262"/>
    </source>
</evidence>
<dbReference type="InterPro" id="IPR000160">
    <property type="entry name" value="GGDEF_dom"/>
</dbReference>
<dbReference type="SUPFAM" id="SSF55073">
    <property type="entry name" value="Nucleotide cyclase"/>
    <property type="match status" value="1"/>
</dbReference>